<dbReference type="InterPro" id="IPR012318">
    <property type="entry name" value="HTH_CRP"/>
</dbReference>
<organism evidence="5 6">
    <name type="scientific">Roseomonas elaeocarpi</name>
    <dbReference type="NCBI Taxonomy" id="907779"/>
    <lineage>
        <taxon>Bacteria</taxon>
        <taxon>Pseudomonadati</taxon>
        <taxon>Pseudomonadota</taxon>
        <taxon>Alphaproteobacteria</taxon>
        <taxon>Acetobacterales</taxon>
        <taxon>Roseomonadaceae</taxon>
        <taxon>Roseomonas</taxon>
    </lineage>
</organism>
<keyword evidence="1" id="KW-0805">Transcription regulation</keyword>
<dbReference type="InterPro" id="IPR036388">
    <property type="entry name" value="WH-like_DNA-bd_sf"/>
</dbReference>
<dbReference type="SUPFAM" id="SSF46785">
    <property type="entry name" value="Winged helix' DNA-binding domain"/>
    <property type="match status" value="1"/>
</dbReference>
<name>A0ABV6JWJ2_9PROT</name>
<evidence type="ECO:0000313" key="6">
    <source>
        <dbReference type="Proteomes" id="UP001589865"/>
    </source>
</evidence>
<dbReference type="Pfam" id="PF13545">
    <property type="entry name" value="HTH_Crp_2"/>
    <property type="match status" value="1"/>
</dbReference>
<evidence type="ECO:0000256" key="1">
    <source>
        <dbReference type="ARBA" id="ARBA00023015"/>
    </source>
</evidence>
<feature type="domain" description="HTH crp-type" evidence="4">
    <location>
        <begin position="148"/>
        <end position="222"/>
    </location>
</feature>
<proteinExistence type="predicted"/>
<dbReference type="RefSeq" id="WP_377045849.1">
    <property type="nucleotide sequence ID" value="NZ_JBHLUN010000013.1"/>
</dbReference>
<dbReference type="CDD" id="cd00038">
    <property type="entry name" value="CAP_ED"/>
    <property type="match status" value="1"/>
</dbReference>
<dbReference type="EMBL" id="JBHLUN010000013">
    <property type="protein sequence ID" value="MFC0410097.1"/>
    <property type="molecule type" value="Genomic_DNA"/>
</dbReference>
<evidence type="ECO:0000256" key="3">
    <source>
        <dbReference type="ARBA" id="ARBA00023163"/>
    </source>
</evidence>
<accession>A0ABV6JWJ2</accession>
<dbReference type="InterPro" id="IPR018490">
    <property type="entry name" value="cNMP-bd_dom_sf"/>
</dbReference>
<evidence type="ECO:0000259" key="4">
    <source>
        <dbReference type="PROSITE" id="PS51063"/>
    </source>
</evidence>
<dbReference type="Proteomes" id="UP001589865">
    <property type="component" value="Unassembled WGS sequence"/>
</dbReference>
<dbReference type="SUPFAM" id="SSF51206">
    <property type="entry name" value="cAMP-binding domain-like"/>
    <property type="match status" value="1"/>
</dbReference>
<dbReference type="SMART" id="SM00419">
    <property type="entry name" value="HTH_CRP"/>
    <property type="match status" value="1"/>
</dbReference>
<protein>
    <submittedName>
        <fullName evidence="5">Crp/Fnr family transcriptional regulator</fullName>
    </submittedName>
</protein>
<gene>
    <name evidence="5" type="ORF">ACFFGY_17730</name>
</gene>
<dbReference type="InterPro" id="IPR036390">
    <property type="entry name" value="WH_DNA-bd_sf"/>
</dbReference>
<dbReference type="PROSITE" id="PS51063">
    <property type="entry name" value="HTH_CRP_2"/>
    <property type="match status" value="1"/>
</dbReference>
<comment type="caution">
    <text evidence="5">The sequence shown here is derived from an EMBL/GenBank/DDBJ whole genome shotgun (WGS) entry which is preliminary data.</text>
</comment>
<reference evidence="5 6" key="1">
    <citation type="submission" date="2024-09" db="EMBL/GenBank/DDBJ databases">
        <authorList>
            <person name="Sun Q."/>
            <person name="Mori K."/>
        </authorList>
    </citation>
    <scope>NUCLEOTIDE SEQUENCE [LARGE SCALE GENOMIC DNA]</scope>
    <source>
        <strain evidence="5 6">TBRC 5777</strain>
    </source>
</reference>
<dbReference type="Gene3D" id="2.60.120.10">
    <property type="entry name" value="Jelly Rolls"/>
    <property type="match status" value="1"/>
</dbReference>
<dbReference type="InterPro" id="IPR014710">
    <property type="entry name" value="RmlC-like_jellyroll"/>
</dbReference>
<keyword evidence="2" id="KW-0238">DNA-binding</keyword>
<sequence length="239" mass="26619">MEGKPSPLVLKLAHGAALTPEDRALLEGVSRETHLIGPRQDLIREGARPEYVQLVLEGFACRYKVLPDGGRQIVALLLPGDLCDLHVTILGEMDHAIGTLTLCRVARLSRGMVADLVSVSPNITRALWWATLVDEAVLREWLAGMGRRPADRQLAHLFCELLLRLQAVELASADSYDFPLSQIDLADILGLTPVHVNRMLQHLRAEGLVTLHNKRLTIPDVPRLRSFAEFDPTYLHMRP</sequence>
<keyword evidence="6" id="KW-1185">Reference proteome</keyword>
<dbReference type="Gene3D" id="1.10.10.10">
    <property type="entry name" value="Winged helix-like DNA-binding domain superfamily/Winged helix DNA-binding domain"/>
    <property type="match status" value="1"/>
</dbReference>
<dbReference type="Pfam" id="PF00027">
    <property type="entry name" value="cNMP_binding"/>
    <property type="match status" value="1"/>
</dbReference>
<evidence type="ECO:0000256" key="2">
    <source>
        <dbReference type="ARBA" id="ARBA00023125"/>
    </source>
</evidence>
<keyword evidence="3" id="KW-0804">Transcription</keyword>
<dbReference type="InterPro" id="IPR000595">
    <property type="entry name" value="cNMP-bd_dom"/>
</dbReference>
<evidence type="ECO:0000313" key="5">
    <source>
        <dbReference type="EMBL" id="MFC0410097.1"/>
    </source>
</evidence>